<proteinExistence type="predicted"/>
<feature type="signal peptide" evidence="1">
    <location>
        <begin position="1"/>
        <end position="24"/>
    </location>
</feature>
<evidence type="ECO:0000313" key="3">
    <source>
        <dbReference type="Proteomes" id="UP000037643"/>
    </source>
</evidence>
<evidence type="ECO:0000256" key="1">
    <source>
        <dbReference type="SAM" id="SignalP"/>
    </source>
</evidence>
<dbReference type="AlphaFoldDB" id="A0A0G3X862"/>
<dbReference type="OrthoDB" id="964913at2"/>
<dbReference type="RefSeq" id="WP_047805915.1">
    <property type="nucleotide sequence ID" value="NZ_CP011805.1"/>
</dbReference>
<keyword evidence="1" id="KW-0732">Signal</keyword>
<feature type="chain" id="PRO_5002561612" description="SH3b domain-containing protein" evidence="1">
    <location>
        <begin position="25"/>
        <end position="255"/>
    </location>
</feature>
<gene>
    <name evidence="2" type="ORF">AM2010_721</name>
</gene>
<reference evidence="2 3" key="1">
    <citation type="submission" date="2015-06" db="EMBL/GenBank/DDBJ databases">
        <authorList>
            <person name="Kim K.M."/>
        </authorList>
    </citation>
    <scope>NUCLEOTIDE SEQUENCE [LARGE SCALE GENOMIC DNA]</scope>
    <source>
        <strain evidence="2 3">KCTC 22370</strain>
    </source>
</reference>
<protein>
    <recommendedName>
        <fullName evidence="4">SH3b domain-containing protein</fullName>
    </recommendedName>
</protein>
<dbReference type="STRING" id="543877.AM2010_721"/>
<dbReference type="Proteomes" id="UP000037643">
    <property type="component" value="Chromosome"/>
</dbReference>
<name>A0A0G3X862_9SPHN</name>
<organism evidence="2 3">
    <name type="scientific">Pelagerythrobacter marensis</name>
    <dbReference type="NCBI Taxonomy" id="543877"/>
    <lineage>
        <taxon>Bacteria</taxon>
        <taxon>Pseudomonadati</taxon>
        <taxon>Pseudomonadota</taxon>
        <taxon>Alphaproteobacteria</taxon>
        <taxon>Sphingomonadales</taxon>
        <taxon>Erythrobacteraceae</taxon>
        <taxon>Pelagerythrobacter</taxon>
    </lineage>
</organism>
<sequence precursor="true">MSGRTWMVRLALAGLICASSTASAEIDGHGPDAWRVTNVAADDVLNARMGPGTQYPVIDAFDHDARDLQQVTCVPLLIAGVQEKLTREQREGLPTSWCLMRSADLSRSGWVRQHYLMPDGAGTATVSPTGDAMIAEAVSLVRSLYANADPYAAPARHPLDPANARNYFSADVVAAMRSQPPQADPLFGAQDFDGSYGEPFADPDQPMFRGMITVNVEIVNFGRRHTAVVRLRADPAQPGSPIRVVRIEHDGWSFP</sequence>
<keyword evidence="3" id="KW-1185">Reference proteome</keyword>
<dbReference type="PATRIC" id="fig|543877.4.peg.728"/>
<accession>A0A0G3X862</accession>
<dbReference type="KEGG" id="amx:AM2010_721"/>
<dbReference type="EMBL" id="CP011805">
    <property type="protein sequence ID" value="AKM06804.1"/>
    <property type="molecule type" value="Genomic_DNA"/>
</dbReference>
<evidence type="ECO:0008006" key="4">
    <source>
        <dbReference type="Google" id="ProtNLM"/>
    </source>
</evidence>
<evidence type="ECO:0000313" key="2">
    <source>
        <dbReference type="EMBL" id="AKM06804.1"/>
    </source>
</evidence>